<gene>
    <name evidence="2" type="ORF">RPIT_02250</name>
</gene>
<evidence type="ECO:0000313" key="2">
    <source>
        <dbReference type="EMBL" id="AQP43780.1"/>
    </source>
</evidence>
<dbReference type="EMBL" id="CP019605">
    <property type="protein sequence ID" value="AQP43780.1"/>
    <property type="molecule type" value="Genomic_DNA"/>
</dbReference>
<proteinExistence type="predicted"/>
<dbReference type="AlphaFoldDB" id="A0A1Q2CCH0"/>
<organism evidence="2 3">
    <name type="scientific">Tessaracoccus flavus</name>
    <dbReference type="NCBI Taxonomy" id="1610493"/>
    <lineage>
        <taxon>Bacteria</taxon>
        <taxon>Bacillati</taxon>
        <taxon>Actinomycetota</taxon>
        <taxon>Actinomycetes</taxon>
        <taxon>Propionibacteriales</taxon>
        <taxon>Propionibacteriaceae</taxon>
        <taxon>Tessaracoccus</taxon>
    </lineage>
</organism>
<sequence>MVRGLWLAVSVALITGLGVASPARADDPEDTPPAADVVVRPDWVSASVTARASGVRVEVLSERSETTQVFVNADGTVVEETAFAPVRFRDEAGSEGWREIDTTLVAAGDGSVSRCRWI</sequence>
<protein>
    <submittedName>
        <fullName evidence="2">Uncharacterized protein</fullName>
    </submittedName>
</protein>
<accession>A0A1Q2CCH0</accession>
<reference evidence="2 3" key="1">
    <citation type="journal article" date="2016" name="Int. J. Syst. Evol. Microbiol.">
        <title>Tessaracoccus flavus sp. nov., isolated from the drainage system of a lindane-producing factory.</title>
        <authorList>
            <person name="Kumari R."/>
            <person name="Singh P."/>
            <person name="Schumann P."/>
            <person name="Lal R."/>
        </authorList>
    </citation>
    <scope>NUCLEOTIDE SEQUENCE [LARGE SCALE GENOMIC DNA]</scope>
    <source>
        <strain evidence="2 3">RP1T</strain>
    </source>
</reference>
<dbReference type="STRING" id="1610493.RPIT_02250"/>
<evidence type="ECO:0000313" key="3">
    <source>
        <dbReference type="Proteomes" id="UP000188324"/>
    </source>
</evidence>
<keyword evidence="3" id="KW-1185">Reference proteome</keyword>
<dbReference type="Proteomes" id="UP000188324">
    <property type="component" value="Chromosome"/>
</dbReference>
<feature type="chain" id="PRO_5012162221" evidence="1">
    <location>
        <begin position="26"/>
        <end position="118"/>
    </location>
</feature>
<feature type="signal peptide" evidence="1">
    <location>
        <begin position="1"/>
        <end position="25"/>
    </location>
</feature>
<evidence type="ECO:0000256" key="1">
    <source>
        <dbReference type="SAM" id="SignalP"/>
    </source>
</evidence>
<keyword evidence="1" id="KW-0732">Signal</keyword>
<dbReference type="KEGG" id="tfl:RPIT_02250"/>
<name>A0A1Q2CCH0_9ACTN</name>